<evidence type="ECO:0000313" key="12">
    <source>
        <dbReference type="Proteomes" id="UP000008037"/>
    </source>
</evidence>
<reference evidence="11 12" key="1">
    <citation type="journal article" date="2012" name="Environ. Microbiol.">
        <title>The genome of the ammonia-oxidizing Candidatus Nitrososphaera gargensis: insights into metabolic versatility and environmental adaptations.</title>
        <authorList>
            <person name="Spang A."/>
            <person name="Poehlein A."/>
            <person name="Offre P."/>
            <person name="Zumbragel S."/>
            <person name="Haider S."/>
            <person name="Rychlik N."/>
            <person name="Nowka B."/>
            <person name="Schmeisser C."/>
            <person name="Lebedeva E.V."/>
            <person name="Rattei T."/>
            <person name="Bohm C."/>
            <person name="Schmid M."/>
            <person name="Galushko A."/>
            <person name="Hatzenpichler R."/>
            <person name="Weinmaier T."/>
            <person name="Daniel R."/>
            <person name="Schleper C."/>
            <person name="Spieck E."/>
            <person name="Streit W."/>
            <person name="Wagner M."/>
        </authorList>
    </citation>
    <scope>NUCLEOTIDE SEQUENCE [LARGE SCALE GENOMIC DNA]</scope>
    <source>
        <strain evidence="11">Enrichment culture Ga9.2</strain>
        <strain evidence="12">Ga9.2</strain>
    </source>
</reference>
<dbReference type="GeneID" id="13797203"/>
<dbReference type="RefSeq" id="WP_015017575.1">
    <property type="nucleotide sequence ID" value="NC_018719.1"/>
</dbReference>
<comment type="similarity">
    <text evidence="7 8">Belongs to the PINc/VapC protein family.</text>
</comment>
<evidence type="ECO:0000256" key="4">
    <source>
        <dbReference type="ARBA" id="ARBA00022723"/>
    </source>
</evidence>
<dbReference type="Gene3D" id="3.40.50.1010">
    <property type="entry name" value="5'-nuclease"/>
    <property type="match status" value="1"/>
</dbReference>
<evidence type="ECO:0000256" key="2">
    <source>
        <dbReference type="ARBA" id="ARBA00022649"/>
    </source>
</evidence>
<dbReference type="InterPro" id="IPR002716">
    <property type="entry name" value="PIN_dom"/>
</dbReference>
<dbReference type="SUPFAM" id="SSF88723">
    <property type="entry name" value="PIN domain-like"/>
    <property type="match status" value="1"/>
</dbReference>
<sequence length="130" mass="14697">MVCVDTDFIIDLGRGSQKAFDKLQELEDRGENTFFTTAITVAELYYGAYRAKDRARALADTKNDLSKFSILNLDYESARTWAELAEQTKSNSIGELDLFIASIALANKQILLTRNVKHFERVPGLVVESW</sequence>
<dbReference type="InterPro" id="IPR022907">
    <property type="entry name" value="VapC_family"/>
</dbReference>
<dbReference type="PANTHER" id="PTHR33653:SF1">
    <property type="entry name" value="RIBONUCLEASE VAPC2"/>
    <property type="match status" value="1"/>
</dbReference>
<feature type="binding site" evidence="8">
    <location>
        <position position="5"/>
    </location>
    <ligand>
        <name>Mg(2+)</name>
        <dbReference type="ChEBI" id="CHEBI:18420"/>
    </ligand>
</feature>
<dbReference type="EMBL" id="CP002408">
    <property type="protein sequence ID" value="AFU57002.1"/>
    <property type="molecule type" value="Genomic_DNA"/>
</dbReference>
<keyword evidence="8" id="KW-0800">Toxin</keyword>
<proteinExistence type="inferred from homology"/>
<dbReference type="GO" id="GO:0000287">
    <property type="term" value="F:magnesium ion binding"/>
    <property type="evidence" value="ECO:0007669"/>
    <property type="project" value="UniProtKB-UniRule"/>
</dbReference>
<evidence type="ECO:0000313" key="11">
    <source>
        <dbReference type="EMBL" id="AFU60308.1"/>
    </source>
</evidence>
<keyword evidence="12" id="KW-1185">Reference proteome</keyword>
<keyword evidence="3 8" id="KW-0540">Nuclease</keyword>
<dbReference type="STRING" id="1237085.Ngar_c00520"/>
<dbReference type="InterPro" id="IPR029060">
    <property type="entry name" value="PIN-like_dom_sf"/>
</dbReference>
<dbReference type="HOGENOM" id="CLU_118482_3_2_2"/>
<feature type="binding site" evidence="8">
    <location>
        <position position="97"/>
    </location>
    <ligand>
        <name>Mg(2+)</name>
        <dbReference type="ChEBI" id="CHEBI:18420"/>
    </ligand>
</feature>
<evidence type="ECO:0000256" key="8">
    <source>
        <dbReference type="HAMAP-Rule" id="MF_00265"/>
    </source>
</evidence>
<name>K0ILC0_NITGG</name>
<dbReference type="GO" id="GO:0090729">
    <property type="term" value="F:toxin activity"/>
    <property type="evidence" value="ECO:0007669"/>
    <property type="project" value="UniProtKB-KW"/>
</dbReference>
<dbReference type="GO" id="GO:0016787">
    <property type="term" value="F:hydrolase activity"/>
    <property type="evidence" value="ECO:0007669"/>
    <property type="project" value="UniProtKB-KW"/>
</dbReference>
<feature type="domain" description="PIN" evidence="9">
    <location>
        <begin position="2"/>
        <end position="124"/>
    </location>
</feature>
<evidence type="ECO:0000259" key="9">
    <source>
        <dbReference type="Pfam" id="PF01850"/>
    </source>
</evidence>
<dbReference type="GO" id="GO:0004540">
    <property type="term" value="F:RNA nuclease activity"/>
    <property type="evidence" value="ECO:0007669"/>
    <property type="project" value="InterPro"/>
</dbReference>
<dbReference type="AlphaFoldDB" id="K0ILC0"/>
<dbReference type="HAMAP" id="MF_00265">
    <property type="entry name" value="VapC_Nob1"/>
    <property type="match status" value="1"/>
</dbReference>
<organism evidence="11 12">
    <name type="scientific">Nitrososphaera gargensis (strain Ga9.2)</name>
    <dbReference type="NCBI Taxonomy" id="1237085"/>
    <lineage>
        <taxon>Archaea</taxon>
        <taxon>Nitrososphaerota</taxon>
        <taxon>Nitrososphaeria</taxon>
        <taxon>Nitrososphaerales</taxon>
        <taxon>Nitrososphaeraceae</taxon>
        <taxon>Nitrososphaera</taxon>
    </lineage>
</organism>
<keyword evidence="5 8" id="KW-0378">Hydrolase</keyword>
<comment type="cofactor">
    <cofactor evidence="1 8">
        <name>Mg(2+)</name>
        <dbReference type="ChEBI" id="CHEBI:18420"/>
    </cofactor>
</comment>
<dbReference type="KEGG" id="nga:Ngar_c00520"/>
<dbReference type="PANTHER" id="PTHR33653">
    <property type="entry name" value="RIBONUCLEASE VAPC2"/>
    <property type="match status" value="1"/>
</dbReference>
<dbReference type="PATRIC" id="fig|1237085.11.peg.3387"/>
<dbReference type="InterPro" id="IPR050556">
    <property type="entry name" value="Type_II_TA_system_RNase"/>
</dbReference>
<keyword evidence="4 8" id="KW-0479">Metal-binding</keyword>
<evidence type="ECO:0000256" key="5">
    <source>
        <dbReference type="ARBA" id="ARBA00022801"/>
    </source>
</evidence>
<dbReference type="EMBL" id="CP002408">
    <property type="protein sequence ID" value="AFU60308.1"/>
    <property type="molecule type" value="Genomic_DNA"/>
</dbReference>
<dbReference type="KEGG" id="nga:Ngar_c33930"/>
<dbReference type="Proteomes" id="UP000008037">
    <property type="component" value="Chromosome"/>
</dbReference>
<comment type="function">
    <text evidence="8">Toxic component of a toxin-antitoxin (TA) system. An RNase.</text>
</comment>
<evidence type="ECO:0000256" key="1">
    <source>
        <dbReference type="ARBA" id="ARBA00001946"/>
    </source>
</evidence>
<dbReference type="Pfam" id="PF01850">
    <property type="entry name" value="PIN"/>
    <property type="match status" value="1"/>
</dbReference>
<evidence type="ECO:0000256" key="3">
    <source>
        <dbReference type="ARBA" id="ARBA00022722"/>
    </source>
</evidence>
<accession>K0ILC0</accession>
<keyword evidence="2 8" id="KW-1277">Toxin-antitoxin system</keyword>
<gene>
    <name evidence="8" type="primary">vapC</name>
    <name evidence="10" type="ordered locus">Ngar_c00520</name>
    <name evidence="11" type="ordered locus">Ngar_c33930</name>
</gene>
<dbReference type="InParanoid" id="K0ILC0"/>
<dbReference type="CDD" id="cd09881">
    <property type="entry name" value="PIN_VapC4-5_FitB-like"/>
    <property type="match status" value="1"/>
</dbReference>
<protein>
    <recommendedName>
        <fullName evidence="8">Ribonuclease VapC</fullName>
        <shortName evidence="8">RNase VapC</shortName>
        <ecNumber evidence="8">3.1.-.-</ecNumber>
    </recommendedName>
    <alternativeName>
        <fullName evidence="8">Putative toxin VapC</fullName>
    </alternativeName>
</protein>
<dbReference type="EC" id="3.1.-.-" evidence="8"/>
<evidence type="ECO:0000313" key="10">
    <source>
        <dbReference type="EMBL" id="AFU57002.1"/>
    </source>
</evidence>
<dbReference type="OrthoDB" id="11616at2157"/>
<evidence type="ECO:0000256" key="7">
    <source>
        <dbReference type="ARBA" id="ARBA00038093"/>
    </source>
</evidence>
<evidence type="ECO:0000256" key="6">
    <source>
        <dbReference type="ARBA" id="ARBA00022842"/>
    </source>
</evidence>
<keyword evidence="6 8" id="KW-0460">Magnesium</keyword>